<dbReference type="InterPro" id="IPR013083">
    <property type="entry name" value="Znf_RING/FYVE/PHD"/>
</dbReference>
<comment type="caution">
    <text evidence="7">The sequence shown here is derived from an EMBL/GenBank/DDBJ whole genome shotgun (WGS) entry which is preliminary data.</text>
</comment>
<feature type="compositionally biased region" description="Polar residues" evidence="5">
    <location>
        <begin position="132"/>
        <end position="142"/>
    </location>
</feature>
<keyword evidence="7" id="KW-0378">Hydrolase</keyword>
<dbReference type="EMBL" id="JANBPU010000114">
    <property type="protein sequence ID" value="KAJ1916126.1"/>
    <property type="molecule type" value="Genomic_DNA"/>
</dbReference>
<dbReference type="OrthoDB" id="166134at2759"/>
<dbReference type="InterPro" id="IPR021565">
    <property type="entry name" value="Rbsn_Rab-bd"/>
</dbReference>
<gene>
    <name evidence="7" type="primary">PEP7</name>
    <name evidence="7" type="ORF">H4219_003962</name>
</gene>
<dbReference type="GO" id="GO:0004180">
    <property type="term" value="F:carboxypeptidase activity"/>
    <property type="evidence" value="ECO:0007669"/>
    <property type="project" value="UniProtKB-KW"/>
</dbReference>
<evidence type="ECO:0000256" key="4">
    <source>
        <dbReference type="PROSITE-ProRule" id="PRU00091"/>
    </source>
</evidence>
<reference evidence="7" key="1">
    <citation type="submission" date="2022-07" db="EMBL/GenBank/DDBJ databases">
        <title>Phylogenomic reconstructions and comparative analyses of Kickxellomycotina fungi.</title>
        <authorList>
            <person name="Reynolds N.K."/>
            <person name="Stajich J.E."/>
            <person name="Barry K."/>
            <person name="Grigoriev I.V."/>
            <person name="Crous P."/>
            <person name="Smith M.E."/>
        </authorList>
    </citation>
    <scope>NUCLEOTIDE SEQUENCE</scope>
    <source>
        <strain evidence="7">NBRC 100468</strain>
    </source>
</reference>
<sequence length="687" mass="73931">MRPRASSSARSINLNPDSNINTKNTQAATTISSFACPICNVQAPNLFTLNQHLDEIHFGGAKDNTDGQQPPPPSSRTSISVGNASGGGGGRSRNSLPAQQDSFEDVSEALFGFFKKTGLRMPGLGISGANGGNSMDVSDDNSSGGGPQEQLPVGIGGRSRSSSTPPVASGGMDGALADKVTKAHWQPNQKRDRCSVPACAVLLDNRPREHCRNAANKSVLEGNRLEKRLEKLAALYVSFYNPSSSTVSLRKQNMHAAEQTVVAWQENSSADACPLCNRAFNKLTNRRHHCRLCGRVICSSEECLKSLPVPLPNTHGIYNSENIAHVRSCRDCERILLRQKERLHKDADPPEIARLYQILVDCKKQVESNLPLFHSIMYRLNASSGSLADSNIDIKRAKRTRKALMDAFNTMDLTSKQMLRLPAPTGSDFQLHKSIRLSVAKYLQTHMFPLSMLPQALNKSASGQGQGQGAAQNKPNAVPTVNASSFTPSSSQTSLEPISSTTSAAATKAAVDQGARNGQQQSSQKSPEEDERASTTTTTTVDAAGKGSQRRRVGPQAAASAPRRQPTMLQTLSNTVGGTVNGTLSNIMSIVTLGSNRPGSTPQKAGKVEISPESEARARALGPHERQGQLSVLREQREIVAGYIREATKSRRLDDVRTLNESLGDLDAEIYALEKYAEQPAASDLVF</sequence>
<keyword evidence="7" id="KW-0121">Carboxypeptidase</keyword>
<evidence type="ECO:0000256" key="1">
    <source>
        <dbReference type="ARBA" id="ARBA00022723"/>
    </source>
</evidence>
<dbReference type="InterPro" id="IPR052727">
    <property type="entry name" value="Rab4/Rab5_effector"/>
</dbReference>
<accession>A0A9W7ZYU4</accession>
<dbReference type="PROSITE" id="PS50178">
    <property type="entry name" value="ZF_FYVE"/>
    <property type="match status" value="1"/>
</dbReference>
<feature type="region of interest" description="Disordered" evidence="5">
    <location>
        <begin position="125"/>
        <end position="174"/>
    </location>
</feature>
<evidence type="ECO:0000256" key="3">
    <source>
        <dbReference type="ARBA" id="ARBA00022833"/>
    </source>
</evidence>
<evidence type="ECO:0000256" key="2">
    <source>
        <dbReference type="ARBA" id="ARBA00022771"/>
    </source>
</evidence>
<dbReference type="InterPro" id="IPR017455">
    <property type="entry name" value="Znf_FYVE-rel"/>
</dbReference>
<evidence type="ECO:0000256" key="5">
    <source>
        <dbReference type="SAM" id="MobiDB-lite"/>
    </source>
</evidence>
<feature type="region of interest" description="Disordered" evidence="5">
    <location>
        <begin position="459"/>
        <end position="575"/>
    </location>
</feature>
<keyword evidence="8" id="KW-1185">Reference proteome</keyword>
<feature type="compositionally biased region" description="Polar residues" evidence="5">
    <location>
        <begin position="473"/>
        <end position="483"/>
    </location>
</feature>
<feature type="region of interest" description="Disordered" evidence="5">
    <location>
        <begin position="1"/>
        <end position="22"/>
    </location>
</feature>
<dbReference type="InterPro" id="IPR000306">
    <property type="entry name" value="Znf_FYVE"/>
</dbReference>
<keyword evidence="3" id="KW-0862">Zinc</keyword>
<dbReference type="PANTHER" id="PTHR13510:SF44">
    <property type="entry name" value="RABENOSYN-5"/>
    <property type="match status" value="1"/>
</dbReference>
<dbReference type="SUPFAM" id="SSF140125">
    <property type="entry name" value="Rabenosyn-5 Rab-binding domain-like"/>
    <property type="match status" value="1"/>
</dbReference>
<feature type="region of interest" description="Disordered" evidence="5">
    <location>
        <begin position="58"/>
        <end position="101"/>
    </location>
</feature>
<dbReference type="GO" id="GO:0008270">
    <property type="term" value="F:zinc ion binding"/>
    <property type="evidence" value="ECO:0007669"/>
    <property type="project" value="UniProtKB-KW"/>
</dbReference>
<dbReference type="Pfam" id="PF11464">
    <property type="entry name" value="Rbsn"/>
    <property type="match status" value="1"/>
</dbReference>
<evidence type="ECO:0000313" key="7">
    <source>
        <dbReference type="EMBL" id="KAJ1916126.1"/>
    </source>
</evidence>
<name>A0A9W7ZYU4_9FUNG</name>
<feature type="compositionally biased region" description="Low complexity" evidence="5">
    <location>
        <begin position="555"/>
        <end position="566"/>
    </location>
</feature>
<dbReference type="Gene3D" id="4.10.860.20">
    <property type="entry name" value="Rabenosyn, Rab binding domain"/>
    <property type="match status" value="1"/>
</dbReference>
<keyword evidence="1" id="KW-0479">Metal-binding</keyword>
<feature type="compositionally biased region" description="Polar residues" evidence="5">
    <location>
        <begin position="516"/>
        <end position="525"/>
    </location>
</feature>
<dbReference type="CDD" id="cd15737">
    <property type="entry name" value="FYVE2_Vac1p_like"/>
    <property type="match status" value="1"/>
</dbReference>
<keyword evidence="7" id="KW-0645">Protease</keyword>
<dbReference type="InterPro" id="IPR036531">
    <property type="entry name" value="Rbsn_Rab-bd_sf"/>
</dbReference>
<dbReference type="SMART" id="SM00064">
    <property type="entry name" value="FYVE"/>
    <property type="match status" value="1"/>
</dbReference>
<evidence type="ECO:0000259" key="6">
    <source>
        <dbReference type="PROSITE" id="PS50178"/>
    </source>
</evidence>
<keyword evidence="2 4" id="KW-0863">Zinc-finger</keyword>
<proteinExistence type="predicted"/>
<organism evidence="7 8">
    <name type="scientific">Mycoemilia scoparia</name>
    <dbReference type="NCBI Taxonomy" id="417184"/>
    <lineage>
        <taxon>Eukaryota</taxon>
        <taxon>Fungi</taxon>
        <taxon>Fungi incertae sedis</taxon>
        <taxon>Zoopagomycota</taxon>
        <taxon>Kickxellomycotina</taxon>
        <taxon>Kickxellomycetes</taxon>
        <taxon>Kickxellales</taxon>
        <taxon>Kickxellaceae</taxon>
        <taxon>Mycoemilia</taxon>
    </lineage>
</organism>
<dbReference type="InterPro" id="IPR011011">
    <property type="entry name" value="Znf_FYVE_PHD"/>
</dbReference>
<feature type="domain" description="FYVE-type" evidence="6">
    <location>
        <begin position="267"/>
        <end position="337"/>
    </location>
</feature>
<dbReference type="Pfam" id="PF01363">
    <property type="entry name" value="FYVE"/>
    <property type="match status" value="1"/>
</dbReference>
<evidence type="ECO:0000313" key="8">
    <source>
        <dbReference type="Proteomes" id="UP001150538"/>
    </source>
</evidence>
<dbReference type="Proteomes" id="UP001150538">
    <property type="component" value="Unassembled WGS sequence"/>
</dbReference>
<protein>
    <submittedName>
        <fullName evidence="7">Carboxypeptidase Y-deficient</fullName>
    </submittedName>
</protein>
<feature type="compositionally biased region" description="Low complexity" evidence="5">
    <location>
        <begin position="484"/>
        <end position="510"/>
    </location>
</feature>
<dbReference type="SUPFAM" id="SSF57903">
    <property type="entry name" value="FYVE/PHD zinc finger"/>
    <property type="match status" value="1"/>
</dbReference>
<dbReference type="Gene3D" id="3.30.40.10">
    <property type="entry name" value="Zinc/RING finger domain, C3HC4 (zinc finger)"/>
    <property type="match status" value="1"/>
</dbReference>
<dbReference type="PANTHER" id="PTHR13510">
    <property type="entry name" value="FYVE-FINGER-CONTAINING RAB5 EFFECTOR PROTEIN RABENOSYN-5-RELATED"/>
    <property type="match status" value="1"/>
</dbReference>
<dbReference type="AlphaFoldDB" id="A0A9W7ZYU4"/>